<accession>A0A2U2NA07</accession>
<comment type="caution">
    <text evidence="1">The sequence shown here is derived from an EMBL/GenBank/DDBJ whole genome shotgun (WGS) entry which is preliminary data.</text>
</comment>
<dbReference type="Proteomes" id="UP000245474">
    <property type="component" value="Unassembled WGS sequence"/>
</dbReference>
<name>A0A2U2NA07_9GAMM</name>
<gene>
    <name evidence="1" type="ORF">DEM34_00660</name>
</gene>
<evidence type="ECO:0000313" key="2">
    <source>
        <dbReference type="Proteomes" id="UP000245474"/>
    </source>
</evidence>
<dbReference type="RefSeq" id="WP_109675197.1">
    <property type="nucleotide sequence ID" value="NZ_CP086615.1"/>
</dbReference>
<reference evidence="1 2" key="1">
    <citation type="submission" date="2018-05" db="EMBL/GenBank/DDBJ databases">
        <title>Spiribacter halobius sp. nov., a moderately halophilic bacterium isolated from marine solar saltern.</title>
        <authorList>
            <person name="Zheng W.-S."/>
            <person name="Lu D.-C."/>
            <person name="Du Z.-J."/>
        </authorList>
    </citation>
    <scope>NUCLEOTIDE SEQUENCE [LARGE SCALE GENOMIC DNA]</scope>
    <source>
        <strain evidence="1 2">E85</strain>
    </source>
</reference>
<protein>
    <submittedName>
        <fullName evidence="1">Uncharacterized protein</fullName>
    </submittedName>
</protein>
<dbReference type="EMBL" id="QFFI01000001">
    <property type="protein sequence ID" value="PWG65809.1"/>
    <property type="molecule type" value="Genomic_DNA"/>
</dbReference>
<organism evidence="1 2">
    <name type="scientific">Sediminicurvatus halobius</name>
    <dbReference type="NCBI Taxonomy" id="2182432"/>
    <lineage>
        <taxon>Bacteria</taxon>
        <taxon>Pseudomonadati</taxon>
        <taxon>Pseudomonadota</taxon>
        <taxon>Gammaproteobacteria</taxon>
        <taxon>Chromatiales</taxon>
        <taxon>Ectothiorhodospiraceae</taxon>
        <taxon>Sediminicurvatus</taxon>
    </lineage>
</organism>
<dbReference type="AlphaFoldDB" id="A0A2U2NA07"/>
<keyword evidence="2" id="KW-1185">Reference proteome</keyword>
<proteinExistence type="predicted"/>
<evidence type="ECO:0000313" key="1">
    <source>
        <dbReference type="EMBL" id="PWG65809.1"/>
    </source>
</evidence>
<sequence>MADQAGLDRLLARAERDGLLRPRHRWPRWSLPGAIAAGLAAAVIVIGPWGEQPAPTDPIRYRGLGTPIEVAATDPERWIEDTMADLRSAGCAADRDRPAADGSRTLVADVAPGCLEAFQRRLGDEASEVEAPGRYRIRVSRP</sequence>